<dbReference type="Proteomes" id="UP000015105">
    <property type="component" value="Chromosome 6D"/>
</dbReference>
<evidence type="ECO:0000313" key="2">
    <source>
        <dbReference type="Proteomes" id="UP000015105"/>
    </source>
</evidence>
<reference evidence="1" key="5">
    <citation type="journal article" date="2021" name="G3 (Bethesda)">
        <title>Aegilops tauschii genome assembly Aet v5.0 features greater sequence contiguity and improved annotation.</title>
        <authorList>
            <person name="Wang L."/>
            <person name="Zhu T."/>
            <person name="Rodriguez J.C."/>
            <person name="Deal K.R."/>
            <person name="Dubcovsky J."/>
            <person name="McGuire P.E."/>
            <person name="Lux T."/>
            <person name="Spannagl M."/>
            <person name="Mayer K.F.X."/>
            <person name="Baldrich P."/>
            <person name="Meyers B.C."/>
            <person name="Huo N."/>
            <person name="Gu Y.Q."/>
            <person name="Zhou H."/>
            <person name="Devos K.M."/>
            <person name="Bennetzen J.L."/>
            <person name="Unver T."/>
            <person name="Budak H."/>
            <person name="Gulick P.J."/>
            <person name="Galiba G."/>
            <person name="Kalapos B."/>
            <person name="Nelson D.R."/>
            <person name="Li P."/>
            <person name="You F.M."/>
            <person name="Luo M.C."/>
            <person name="Dvorak J."/>
        </authorList>
    </citation>
    <scope>NUCLEOTIDE SEQUENCE [LARGE SCALE GENOMIC DNA]</scope>
    <source>
        <strain evidence="1">cv. AL8/78</strain>
    </source>
</reference>
<sequence length="70" mass="7484">AAVQGKIRGGEGDGPPWTCISPHLPCPSSSGPSAPCSSIPFFSFSRGCRYVVLGKKHTSSTAKWWWRSCS</sequence>
<name>A0A453MRE1_AEGTS</name>
<keyword evidence="2" id="KW-1185">Reference proteome</keyword>
<reference evidence="2" key="1">
    <citation type="journal article" date="2014" name="Science">
        <title>Ancient hybridizations among the ancestral genomes of bread wheat.</title>
        <authorList>
            <consortium name="International Wheat Genome Sequencing Consortium,"/>
            <person name="Marcussen T."/>
            <person name="Sandve S.R."/>
            <person name="Heier L."/>
            <person name="Spannagl M."/>
            <person name="Pfeifer M."/>
            <person name="Jakobsen K.S."/>
            <person name="Wulff B.B."/>
            <person name="Steuernagel B."/>
            <person name="Mayer K.F."/>
            <person name="Olsen O.A."/>
        </authorList>
    </citation>
    <scope>NUCLEOTIDE SEQUENCE [LARGE SCALE GENOMIC DNA]</scope>
    <source>
        <strain evidence="2">cv. AL8/78</strain>
    </source>
</reference>
<dbReference type="AlphaFoldDB" id="A0A453MRE1"/>
<organism evidence="1 2">
    <name type="scientific">Aegilops tauschii subsp. strangulata</name>
    <name type="common">Goatgrass</name>
    <dbReference type="NCBI Taxonomy" id="200361"/>
    <lineage>
        <taxon>Eukaryota</taxon>
        <taxon>Viridiplantae</taxon>
        <taxon>Streptophyta</taxon>
        <taxon>Embryophyta</taxon>
        <taxon>Tracheophyta</taxon>
        <taxon>Spermatophyta</taxon>
        <taxon>Magnoliopsida</taxon>
        <taxon>Liliopsida</taxon>
        <taxon>Poales</taxon>
        <taxon>Poaceae</taxon>
        <taxon>BOP clade</taxon>
        <taxon>Pooideae</taxon>
        <taxon>Triticodae</taxon>
        <taxon>Triticeae</taxon>
        <taxon>Triticinae</taxon>
        <taxon>Aegilops</taxon>
    </lineage>
</organism>
<protein>
    <submittedName>
        <fullName evidence="1">Uncharacterized protein</fullName>
    </submittedName>
</protein>
<reference evidence="1" key="4">
    <citation type="submission" date="2019-03" db="UniProtKB">
        <authorList>
            <consortium name="EnsemblPlants"/>
        </authorList>
    </citation>
    <scope>IDENTIFICATION</scope>
</reference>
<proteinExistence type="predicted"/>
<reference evidence="1" key="3">
    <citation type="journal article" date="2017" name="Nature">
        <title>Genome sequence of the progenitor of the wheat D genome Aegilops tauschii.</title>
        <authorList>
            <person name="Luo M.C."/>
            <person name="Gu Y.Q."/>
            <person name="Puiu D."/>
            <person name="Wang H."/>
            <person name="Twardziok S.O."/>
            <person name="Deal K.R."/>
            <person name="Huo N."/>
            <person name="Zhu T."/>
            <person name="Wang L."/>
            <person name="Wang Y."/>
            <person name="McGuire P.E."/>
            <person name="Liu S."/>
            <person name="Long H."/>
            <person name="Ramasamy R.K."/>
            <person name="Rodriguez J.C."/>
            <person name="Van S.L."/>
            <person name="Yuan L."/>
            <person name="Wang Z."/>
            <person name="Xia Z."/>
            <person name="Xiao L."/>
            <person name="Anderson O.D."/>
            <person name="Ouyang S."/>
            <person name="Liang Y."/>
            <person name="Zimin A.V."/>
            <person name="Pertea G."/>
            <person name="Qi P."/>
            <person name="Bennetzen J.L."/>
            <person name="Dai X."/>
            <person name="Dawson M.W."/>
            <person name="Muller H.G."/>
            <person name="Kugler K."/>
            <person name="Rivarola-Duarte L."/>
            <person name="Spannagl M."/>
            <person name="Mayer K.F.X."/>
            <person name="Lu F.H."/>
            <person name="Bevan M.W."/>
            <person name="Leroy P."/>
            <person name="Li P."/>
            <person name="You F.M."/>
            <person name="Sun Q."/>
            <person name="Liu Z."/>
            <person name="Lyons E."/>
            <person name="Wicker T."/>
            <person name="Salzberg S.L."/>
            <person name="Devos K.M."/>
            <person name="Dvorak J."/>
        </authorList>
    </citation>
    <scope>NUCLEOTIDE SEQUENCE [LARGE SCALE GENOMIC DNA]</scope>
    <source>
        <strain evidence="1">cv. AL8/78</strain>
    </source>
</reference>
<evidence type="ECO:0000313" key="1">
    <source>
        <dbReference type="EnsemblPlants" id="AET6Gv20045900.3"/>
    </source>
</evidence>
<accession>A0A453MRE1</accession>
<dbReference type="EnsemblPlants" id="AET6Gv20045900.3">
    <property type="protein sequence ID" value="AET6Gv20045900.3"/>
    <property type="gene ID" value="AET6Gv20045900"/>
</dbReference>
<dbReference type="Gramene" id="AET6Gv20045900.3">
    <property type="protein sequence ID" value="AET6Gv20045900.3"/>
    <property type="gene ID" value="AET6Gv20045900"/>
</dbReference>
<reference evidence="2" key="2">
    <citation type="journal article" date="2017" name="Nat. Plants">
        <title>The Aegilops tauschii genome reveals multiple impacts of transposons.</title>
        <authorList>
            <person name="Zhao G."/>
            <person name="Zou C."/>
            <person name="Li K."/>
            <person name="Wang K."/>
            <person name="Li T."/>
            <person name="Gao L."/>
            <person name="Zhang X."/>
            <person name="Wang H."/>
            <person name="Yang Z."/>
            <person name="Liu X."/>
            <person name="Jiang W."/>
            <person name="Mao L."/>
            <person name="Kong X."/>
            <person name="Jiao Y."/>
            <person name="Jia J."/>
        </authorList>
    </citation>
    <scope>NUCLEOTIDE SEQUENCE [LARGE SCALE GENOMIC DNA]</scope>
    <source>
        <strain evidence="2">cv. AL8/78</strain>
    </source>
</reference>